<feature type="domain" description="AB hydrolase-1" evidence="3">
    <location>
        <begin position="163"/>
        <end position="259"/>
    </location>
</feature>
<dbReference type="InterPro" id="IPR050261">
    <property type="entry name" value="FrsA_esterase"/>
</dbReference>
<proteinExistence type="inferred from homology"/>
<evidence type="ECO:0000256" key="1">
    <source>
        <dbReference type="ARBA" id="ARBA00022801"/>
    </source>
</evidence>
<reference evidence="5" key="1">
    <citation type="journal article" date="2019" name="Int. J. Syst. Evol. Microbiol.">
        <title>The Global Catalogue of Microorganisms (GCM) 10K type strain sequencing project: providing services to taxonomists for standard genome sequencing and annotation.</title>
        <authorList>
            <consortium name="The Broad Institute Genomics Platform"/>
            <consortium name="The Broad Institute Genome Sequencing Center for Infectious Disease"/>
            <person name="Wu L."/>
            <person name="Ma J."/>
        </authorList>
    </citation>
    <scope>NUCLEOTIDE SEQUENCE [LARGE SCALE GENOMIC DNA]</scope>
    <source>
        <strain evidence="5">JCM 30742</strain>
    </source>
</reference>
<sequence>MAQPDILNISHLDYPGVDETEQEGDAGADAAALRQFTLHRLMAYGLEPGDGLRLLEFVAEGRSWRRTALALAAQLLGRLRYGEEDMSAVAAATLRHRASALQRISQTMVVDNTPEKRAVYADAAENFRAARVIDKRYEHLVIDTAGGPVAAWVIKPGRTGPSPVVLVHGGVDGWSMDWEGLALELVDEGMTAVVIDGPGQGETRFTHGHFLTTGWIDAYADICAYLQKLAGKQPIAAVGNSMAAGIVALAASRYPVFSAVCSNGPVLSMAALLGRRTYARKLAAFCGDAADDATVRAVFESMELTEASVTLECPYLLLQGSADPMVPVEHGERLLQWVRSADKQMVLFEGGEHVINRYPADKHHTIRTWLWNRMGRPT</sequence>
<dbReference type="Gene3D" id="3.40.50.1820">
    <property type="entry name" value="alpha/beta hydrolase"/>
    <property type="match status" value="1"/>
</dbReference>
<dbReference type="SUPFAM" id="SSF53474">
    <property type="entry name" value="alpha/beta-Hydrolases"/>
    <property type="match status" value="1"/>
</dbReference>
<dbReference type="InterPro" id="IPR000073">
    <property type="entry name" value="AB_hydrolase_1"/>
</dbReference>
<dbReference type="EMBL" id="BAABEO010000023">
    <property type="protein sequence ID" value="GAA3694351.1"/>
    <property type="molecule type" value="Genomic_DNA"/>
</dbReference>
<name>A0ABP7CT03_9MICC</name>
<dbReference type="Proteomes" id="UP001500752">
    <property type="component" value="Unassembled WGS sequence"/>
</dbReference>
<dbReference type="PANTHER" id="PTHR22946:SF9">
    <property type="entry name" value="POLYKETIDE TRANSFERASE AF380"/>
    <property type="match status" value="1"/>
</dbReference>
<evidence type="ECO:0000256" key="2">
    <source>
        <dbReference type="ARBA" id="ARBA00038115"/>
    </source>
</evidence>
<protein>
    <recommendedName>
        <fullName evidence="3">AB hydrolase-1 domain-containing protein</fullName>
    </recommendedName>
</protein>
<dbReference type="InterPro" id="IPR029058">
    <property type="entry name" value="AB_hydrolase_fold"/>
</dbReference>
<organism evidence="4 5">
    <name type="scientific">Arthrobacter ginkgonis</name>
    <dbReference type="NCBI Taxonomy" id="1630594"/>
    <lineage>
        <taxon>Bacteria</taxon>
        <taxon>Bacillati</taxon>
        <taxon>Actinomycetota</taxon>
        <taxon>Actinomycetes</taxon>
        <taxon>Micrococcales</taxon>
        <taxon>Micrococcaceae</taxon>
        <taxon>Arthrobacter</taxon>
    </lineage>
</organism>
<dbReference type="RefSeq" id="WP_345152719.1">
    <property type="nucleotide sequence ID" value="NZ_BAABEO010000023.1"/>
</dbReference>
<accession>A0ABP7CT03</accession>
<dbReference type="Pfam" id="PF00561">
    <property type="entry name" value="Abhydrolase_1"/>
    <property type="match status" value="1"/>
</dbReference>
<comment type="similarity">
    <text evidence="2">Belongs to the AB hydrolase superfamily. FUS2 hydrolase family.</text>
</comment>
<keyword evidence="5" id="KW-1185">Reference proteome</keyword>
<dbReference type="PANTHER" id="PTHR22946">
    <property type="entry name" value="DIENELACTONE HYDROLASE DOMAIN-CONTAINING PROTEIN-RELATED"/>
    <property type="match status" value="1"/>
</dbReference>
<gene>
    <name evidence="4" type="ORF">GCM10023081_34530</name>
</gene>
<evidence type="ECO:0000259" key="3">
    <source>
        <dbReference type="Pfam" id="PF00561"/>
    </source>
</evidence>
<comment type="caution">
    <text evidence="4">The sequence shown here is derived from an EMBL/GenBank/DDBJ whole genome shotgun (WGS) entry which is preliminary data.</text>
</comment>
<keyword evidence="1" id="KW-0378">Hydrolase</keyword>
<evidence type="ECO:0000313" key="5">
    <source>
        <dbReference type="Proteomes" id="UP001500752"/>
    </source>
</evidence>
<evidence type="ECO:0000313" key="4">
    <source>
        <dbReference type="EMBL" id="GAA3694351.1"/>
    </source>
</evidence>
<dbReference type="Gene3D" id="1.20.1440.110">
    <property type="entry name" value="acylaminoacyl peptidase"/>
    <property type="match status" value="1"/>
</dbReference>